<keyword evidence="1" id="KW-0472">Membrane</keyword>
<keyword evidence="1" id="KW-1133">Transmembrane helix</keyword>
<evidence type="ECO:0000256" key="1">
    <source>
        <dbReference type="SAM" id="Phobius"/>
    </source>
</evidence>
<feature type="transmembrane region" description="Helical" evidence="1">
    <location>
        <begin position="83"/>
        <end position="111"/>
    </location>
</feature>
<dbReference type="AlphaFoldDB" id="A0A2D3NE32"/>
<evidence type="ECO:0000313" key="2">
    <source>
        <dbReference type="EMBL" id="ATV52934.1"/>
    </source>
</evidence>
<accession>A0A2D3NE32</accession>
<keyword evidence="1" id="KW-0812">Transmembrane</keyword>
<reference evidence="2 3" key="1">
    <citation type="submission" date="2017-11" db="EMBL/GenBank/DDBJ databases">
        <title>Genome sequencing of Prevotella intermedia KCOM 2033.</title>
        <authorList>
            <person name="Kook J.-K."/>
            <person name="Park S.-N."/>
            <person name="Lim Y.K."/>
        </authorList>
    </citation>
    <scope>NUCLEOTIDE SEQUENCE [LARGE SCALE GENOMIC DNA]</scope>
    <source>
        <strain evidence="2 3">KCOM 2033</strain>
    </source>
</reference>
<proteinExistence type="predicted"/>
<feature type="transmembrane region" description="Helical" evidence="1">
    <location>
        <begin position="52"/>
        <end position="71"/>
    </location>
</feature>
<sequence length="114" mass="11021">MSQVLVPDGVYLVCTKGLINSQLTITSQSSVTMEGGKLVGTEEDRMDRNMNCATIAVGAAIVGALIAGIIADATVTTGGLAGAAIVGAIAAGGAAVGGGLGALIPCLCGMLTNN</sequence>
<gene>
    <name evidence="2" type="ORF">CTM50_07745</name>
</gene>
<organism evidence="2 3">
    <name type="scientific">Prevotella intermedia</name>
    <dbReference type="NCBI Taxonomy" id="28131"/>
    <lineage>
        <taxon>Bacteria</taxon>
        <taxon>Pseudomonadati</taxon>
        <taxon>Bacteroidota</taxon>
        <taxon>Bacteroidia</taxon>
        <taxon>Bacteroidales</taxon>
        <taxon>Prevotellaceae</taxon>
        <taxon>Prevotella</taxon>
    </lineage>
</organism>
<evidence type="ECO:0000313" key="3">
    <source>
        <dbReference type="Proteomes" id="UP000229323"/>
    </source>
</evidence>
<protein>
    <submittedName>
        <fullName evidence="2">Uncharacterized protein</fullName>
    </submittedName>
</protein>
<dbReference type="Proteomes" id="UP000229323">
    <property type="component" value="Chromosome"/>
</dbReference>
<dbReference type="EMBL" id="CP024696">
    <property type="protein sequence ID" value="ATV52934.1"/>
    <property type="molecule type" value="Genomic_DNA"/>
</dbReference>
<name>A0A2D3NE32_PREIN</name>
<dbReference type="RefSeq" id="WP_100023251.1">
    <property type="nucleotide sequence ID" value="NZ_CP024696.1"/>
</dbReference>